<dbReference type="SMART" id="SM00345">
    <property type="entry name" value="HTH_GNTR"/>
    <property type="match status" value="1"/>
</dbReference>
<dbReference type="SMART" id="SM00895">
    <property type="entry name" value="FCD"/>
    <property type="match status" value="1"/>
</dbReference>
<keyword evidence="3" id="KW-0804">Transcription</keyword>
<dbReference type="InterPro" id="IPR036390">
    <property type="entry name" value="WH_DNA-bd_sf"/>
</dbReference>
<dbReference type="PANTHER" id="PTHR43537:SF5">
    <property type="entry name" value="UXU OPERON TRANSCRIPTIONAL REGULATOR"/>
    <property type="match status" value="1"/>
</dbReference>
<dbReference type="RefSeq" id="WP_310020605.1">
    <property type="nucleotide sequence ID" value="NZ_JAVDUM010000009.1"/>
</dbReference>
<feature type="domain" description="HTH gntR-type" evidence="4">
    <location>
        <begin position="7"/>
        <end position="75"/>
    </location>
</feature>
<dbReference type="InterPro" id="IPR008920">
    <property type="entry name" value="TF_FadR/GntR_C"/>
</dbReference>
<dbReference type="SUPFAM" id="SSF46785">
    <property type="entry name" value="Winged helix' DNA-binding domain"/>
    <property type="match status" value="1"/>
</dbReference>
<protein>
    <submittedName>
        <fullName evidence="5">DNA-binding FadR family transcriptional regulator</fullName>
    </submittedName>
</protein>
<evidence type="ECO:0000313" key="5">
    <source>
        <dbReference type="EMBL" id="MDR6867626.1"/>
    </source>
</evidence>
<dbReference type="PANTHER" id="PTHR43537">
    <property type="entry name" value="TRANSCRIPTIONAL REGULATOR, GNTR FAMILY"/>
    <property type="match status" value="1"/>
</dbReference>
<evidence type="ECO:0000313" key="6">
    <source>
        <dbReference type="Proteomes" id="UP001259347"/>
    </source>
</evidence>
<evidence type="ECO:0000256" key="1">
    <source>
        <dbReference type="ARBA" id="ARBA00023015"/>
    </source>
</evidence>
<sequence length="239" mass="25803">MKQVTRGTLADQAAELLLERIRGGEWALGERLPGETTLAPQLGVGRSTVREAIRQLAGRGVLTSRQGAGVFVTALDIAEDWDTVLRRAGILSVIEARTAIEGEAAALAARRRTPADIRAIRRALTERAGLGTLTTVEELERYVDADTRFHRCIVAAAHNPLLLDLFDGFTPRLRPAMVDMLRLRDRRPAAGAAAGHDVQEDQLAHERLAESIVSRDAAEAARLSREHLDGLAVAIGSGS</sequence>
<reference evidence="5 6" key="1">
    <citation type="submission" date="2023-07" db="EMBL/GenBank/DDBJ databases">
        <title>Sorghum-associated microbial communities from plants grown in Nebraska, USA.</title>
        <authorList>
            <person name="Schachtman D."/>
        </authorList>
    </citation>
    <scope>NUCLEOTIDE SEQUENCE [LARGE SCALE GENOMIC DNA]</scope>
    <source>
        <strain evidence="5 6">2980</strain>
    </source>
</reference>
<evidence type="ECO:0000256" key="2">
    <source>
        <dbReference type="ARBA" id="ARBA00023125"/>
    </source>
</evidence>
<proteinExistence type="predicted"/>
<keyword evidence="1" id="KW-0805">Transcription regulation</keyword>
<comment type="caution">
    <text evidence="5">The sequence shown here is derived from an EMBL/GenBank/DDBJ whole genome shotgun (WGS) entry which is preliminary data.</text>
</comment>
<dbReference type="InterPro" id="IPR011711">
    <property type="entry name" value="GntR_C"/>
</dbReference>
<dbReference type="InterPro" id="IPR036388">
    <property type="entry name" value="WH-like_DNA-bd_sf"/>
</dbReference>
<dbReference type="EMBL" id="JAVDUM010000009">
    <property type="protein sequence ID" value="MDR6867626.1"/>
    <property type="molecule type" value="Genomic_DNA"/>
</dbReference>
<dbReference type="Gene3D" id="1.10.10.10">
    <property type="entry name" value="Winged helix-like DNA-binding domain superfamily/Winged helix DNA-binding domain"/>
    <property type="match status" value="1"/>
</dbReference>
<evidence type="ECO:0000256" key="3">
    <source>
        <dbReference type="ARBA" id="ARBA00023163"/>
    </source>
</evidence>
<organism evidence="5 6">
    <name type="scientific">Microbacterium resistens</name>
    <dbReference type="NCBI Taxonomy" id="156977"/>
    <lineage>
        <taxon>Bacteria</taxon>
        <taxon>Bacillati</taxon>
        <taxon>Actinomycetota</taxon>
        <taxon>Actinomycetes</taxon>
        <taxon>Micrococcales</taxon>
        <taxon>Microbacteriaceae</taxon>
        <taxon>Microbacterium</taxon>
    </lineage>
</organism>
<dbReference type="Gene3D" id="1.20.120.530">
    <property type="entry name" value="GntR ligand-binding domain-like"/>
    <property type="match status" value="1"/>
</dbReference>
<dbReference type="InterPro" id="IPR000524">
    <property type="entry name" value="Tscrpt_reg_HTH_GntR"/>
</dbReference>
<dbReference type="PROSITE" id="PS50949">
    <property type="entry name" value="HTH_GNTR"/>
    <property type="match status" value="1"/>
</dbReference>
<dbReference type="Proteomes" id="UP001259347">
    <property type="component" value="Unassembled WGS sequence"/>
</dbReference>
<dbReference type="Pfam" id="PF07729">
    <property type="entry name" value="FCD"/>
    <property type="match status" value="1"/>
</dbReference>
<dbReference type="SUPFAM" id="SSF48008">
    <property type="entry name" value="GntR ligand-binding domain-like"/>
    <property type="match status" value="1"/>
</dbReference>
<dbReference type="Pfam" id="PF00392">
    <property type="entry name" value="GntR"/>
    <property type="match status" value="1"/>
</dbReference>
<dbReference type="PRINTS" id="PR00035">
    <property type="entry name" value="HTHGNTR"/>
</dbReference>
<gene>
    <name evidence="5" type="ORF">J2Y69_002230</name>
</gene>
<accession>A0ABU1SDF1</accession>
<name>A0ABU1SDF1_9MICO</name>
<keyword evidence="2 5" id="KW-0238">DNA-binding</keyword>
<dbReference type="GO" id="GO:0003677">
    <property type="term" value="F:DNA binding"/>
    <property type="evidence" value="ECO:0007669"/>
    <property type="project" value="UniProtKB-KW"/>
</dbReference>
<dbReference type="CDD" id="cd07377">
    <property type="entry name" value="WHTH_GntR"/>
    <property type="match status" value="1"/>
</dbReference>
<evidence type="ECO:0000259" key="4">
    <source>
        <dbReference type="PROSITE" id="PS50949"/>
    </source>
</evidence>
<keyword evidence="6" id="KW-1185">Reference proteome</keyword>